<evidence type="ECO:0000313" key="1">
    <source>
        <dbReference type="EMBL" id="KAA1071636.1"/>
    </source>
</evidence>
<sequence>MARSVSSVGFRHPNRLYSPYYIAQSDPMSGPDSSDLFNFPHADAIVLQSASPVLIHPARKWANHHIHTWEAEACFGLCALTEAPLFVGPGIAFLRRVPLGRGVPPAGFHSQRSSTSC</sequence>
<accession>A0A5B0M5M2</accession>
<name>A0A5B0M5M2_PUCGR</name>
<dbReference type="Proteomes" id="UP000324748">
    <property type="component" value="Unassembled WGS sequence"/>
</dbReference>
<reference evidence="1 2" key="1">
    <citation type="submission" date="2019-05" db="EMBL/GenBank/DDBJ databases">
        <title>Emergence of the Ug99 lineage of the wheat stem rust pathogen through somatic hybridization.</title>
        <authorList>
            <person name="Li F."/>
            <person name="Upadhyaya N.M."/>
            <person name="Sperschneider J."/>
            <person name="Matny O."/>
            <person name="Nguyen-Phuc H."/>
            <person name="Mago R."/>
            <person name="Raley C."/>
            <person name="Miller M.E."/>
            <person name="Silverstein K.A.T."/>
            <person name="Henningsen E."/>
            <person name="Hirsch C.D."/>
            <person name="Visser B."/>
            <person name="Pretorius Z.A."/>
            <person name="Steffenson B.J."/>
            <person name="Schwessinger B."/>
            <person name="Dodds P.N."/>
            <person name="Figueroa M."/>
        </authorList>
    </citation>
    <scope>NUCLEOTIDE SEQUENCE [LARGE SCALE GENOMIC DNA]</scope>
    <source>
        <strain evidence="1">21-0</strain>
    </source>
</reference>
<gene>
    <name evidence="1" type="ORF">PGT21_013522</name>
</gene>
<comment type="caution">
    <text evidence="1">The sequence shown here is derived from an EMBL/GenBank/DDBJ whole genome shotgun (WGS) entry which is preliminary data.</text>
</comment>
<organism evidence="1 2">
    <name type="scientific">Puccinia graminis f. sp. tritici</name>
    <dbReference type="NCBI Taxonomy" id="56615"/>
    <lineage>
        <taxon>Eukaryota</taxon>
        <taxon>Fungi</taxon>
        <taxon>Dikarya</taxon>
        <taxon>Basidiomycota</taxon>
        <taxon>Pucciniomycotina</taxon>
        <taxon>Pucciniomycetes</taxon>
        <taxon>Pucciniales</taxon>
        <taxon>Pucciniaceae</taxon>
        <taxon>Puccinia</taxon>
    </lineage>
</organism>
<proteinExistence type="predicted"/>
<evidence type="ECO:0000313" key="2">
    <source>
        <dbReference type="Proteomes" id="UP000324748"/>
    </source>
</evidence>
<keyword evidence="2" id="KW-1185">Reference proteome</keyword>
<dbReference type="AlphaFoldDB" id="A0A5B0M5M2"/>
<protein>
    <submittedName>
        <fullName evidence="1">Uncharacterized protein</fullName>
    </submittedName>
</protein>
<dbReference type="EMBL" id="VSWC01000170">
    <property type="protein sequence ID" value="KAA1071636.1"/>
    <property type="molecule type" value="Genomic_DNA"/>
</dbReference>